<dbReference type="PANTHER" id="PTHR43286:SF1">
    <property type="entry name" value="ENDONUCLEASE III-LIKE PROTEIN 1"/>
    <property type="match status" value="1"/>
</dbReference>
<dbReference type="FunFam" id="1.10.1670.10:FF:000003">
    <property type="entry name" value="Endonuclease III homolog"/>
    <property type="match status" value="1"/>
</dbReference>
<keyword evidence="16" id="KW-1185">Reference proteome</keyword>
<dbReference type="Pfam" id="PF00633">
    <property type="entry name" value="HHH"/>
    <property type="match status" value="1"/>
</dbReference>
<evidence type="ECO:0000313" key="16">
    <source>
        <dbReference type="Proteomes" id="UP001626550"/>
    </source>
</evidence>
<dbReference type="AlphaFoldDB" id="A0ABD2QIR4"/>
<dbReference type="Proteomes" id="UP001626550">
    <property type="component" value="Unassembled WGS sequence"/>
</dbReference>
<dbReference type="SMART" id="SM00525">
    <property type="entry name" value="FES"/>
    <property type="match status" value="1"/>
</dbReference>
<dbReference type="InterPro" id="IPR003651">
    <property type="entry name" value="Endonuclease3_FeS-loop_motif"/>
</dbReference>
<evidence type="ECO:0000256" key="12">
    <source>
        <dbReference type="ARBA" id="ARBA00023295"/>
    </source>
</evidence>
<name>A0ABD2QIR4_9PLAT</name>
<dbReference type="GO" id="GO:0005739">
    <property type="term" value="C:mitochondrion"/>
    <property type="evidence" value="ECO:0007669"/>
    <property type="project" value="UniProtKB-SubCell"/>
</dbReference>
<evidence type="ECO:0000256" key="10">
    <source>
        <dbReference type="ARBA" id="ARBA00023204"/>
    </source>
</evidence>
<dbReference type="Gene3D" id="1.10.340.30">
    <property type="entry name" value="Hypothetical protein, domain 2"/>
    <property type="match status" value="1"/>
</dbReference>
<dbReference type="CDD" id="cd00056">
    <property type="entry name" value="ENDO3c"/>
    <property type="match status" value="1"/>
</dbReference>
<dbReference type="GO" id="GO:0046872">
    <property type="term" value="F:metal ion binding"/>
    <property type="evidence" value="ECO:0007669"/>
    <property type="project" value="UniProtKB-KW"/>
</dbReference>
<dbReference type="FunFam" id="1.10.340.30:FF:000005">
    <property type="entry name" value="Endonuclease III-like protein 1"/>
    <property type="match status" value="1"/>
</dbReference>
<comment type="function">
    <text evidence="13">Bifunctional DNA N-glycosylase with associated apurinic/apyrimidinic (AP) lyase function that catalyzes the first step in base excision repair (BER), the primary repair pathway for the repair of oxidative DNA damage. The DNA N-glycosylase activity releases the damaged DNA base from DNA by cleaving the N-glycosidic bond, leaving an AP site. The AP lyase activity cleaves the phosphodiester bond 3' to the AP site by a beta-elimination. Primarily recognizes and repairs oxidative base damage of pyrimidines.</text>
</comment>
<keyword evidence="5 13" id="KW-0227">DNA damage</keyword>
<dbReference type="Gene3D" id="1.10.1670.10">
    <property type="entry name" value="Helix-hairpin-Helix base-excision DNA repair enzymes (C-terminal)"/>
    <property type="match status" value="1"/>
</dbReference>
<evidence type="ECO:0000256" key="2">
    <source>
        <dbReference type="ARBA" id="ARBA00008343"/>
    </source>
</evidence>
<keyword evidence="8" id="KW-0408">Iron</keyword>
<dbReference type="InterPro" id="IPR023170">
    <property type="entry name" value="HhH_base_excis_C"/>
</dbReference>
<dbReference type="GO" id="GO:0051539">
    <property type="term" value="F:4 iron, 4 sulfur cluster binding"/>
    <property type="evidence" value="ECO:0007669"/>
    <property type="project" value="UniProtKB-KW"/>
</dbReference>
<organism evidence="15 16">
    <name type="scientific">Cichlidogyrus casuarinus</name>
    <dbReference type="NCBI Taxonomy" id="1844966"/>
    <lineage>
        <taxon>Eukaryota</taxon>
        <taxon>Metazoa</taxon>
        <taxon>Spiralia</taxon>
        <taxon>Lophotrochozoa</taxon>
        <taxon>Platyhelminthes</taxon>
        <taxon>Monogenea</taxon>
        <taxon>Monopisthocotylea</taxon>
        <taxon>Dactylogyridea</taxon>
        <taxon>Ancyrocephalidae</taxon>
        <taxon>Cichlidogyrus</taxon>
    </lineage>
</organism>
<protein>
    <recommendedName>
        <fullName evidence="13">Endonuclease III homolog</fullName>
        <ecNumber evidence="13">3.2.2.-</ecNumber>
        <ecNumber evidence="13">4.2.99.18</ecNumber>
    </recommendedName>
    <alternativeName>
        <fullName evidence="13">Bifunctional DNA N-glycosylase/DNA-(apurinic or apyrimidinic site) lyase</fullName>
        <shortName evidence="13">DNA glycosylase/AP lyase</shortName>
    </alternativeName>
</protein>
<dbReference type="InterPro" id="IPR003265">
    <property type="entry name" value="HhH-GPD_domain"/>
</dbReference>
<evidence type="ECO:0000256" key="3">
    <source>
        <dbReference type="ARBA" id="ARBA00022485"/>
    </source>
</evidence>
<evidence type="ECO:0000256" key="5">
    <source>
        <dbReference type="ARBA" id="ARBA00022763"/>
    </source>
</evidence>
<dbReference type="SUPFAM" id="SSF48150">
    <property type="entry name" value="DNA-glycosylase"/>
    <property type="match status" value="1"/>
</dbReference>
<evidence type="ECO:0000256" key="1">
    <source>
        <dbReference type="ARBA" id="ARBA00001966"/>
    </source>
</evidence>
<dbReference type="PIRSF" id="PIRSF001435">
    <property type="entry name" value="Nth"/>
    <property type="match status" value="1"/>
</dbReference>
<dbReference type="HAMAP" id="MF_03183">
    <property type="entry name" value="Endonuclease_III_Nth"/>
    <property type="match status" value="1"/>
</dbReference>
<evidence type="ECO:0000256" key="4">
    <source>
        <dbReference type="ARBA" id="ARBA00022723"/>
    </source>
</evidence>
<dbReference type="EC" id="3.2.2.-" evidence="13"/>
<dbReference type="GO" id="GO:0005634">
    <property type="term" value="C:nucleus"/>
    <property type="evidence" value="ECO:0007669"/>
    <property type="project" value="UniProtKB-SubCell"/>
</dbReference>
<dbReference type="EC" id="4.2.99.18" evidence="13"/>
<dbReference type="InterPro" id="IPR011257">
    <property type="entry name" value="DNA_glycosylase"/>
</dbReference>
<dbReference type="GO" id="GO:0140078">
    <property type="term" value="F:class I DNA-(apurinic or apyrimidinic site) endonuclease activity"/>
    <property type="evidence" value="ECO:0007669"/>
    <property type="project" value="UniProtKB-EC"/>
</dbReference>
<evidence type="ECO:0000259" key="14">
    <source>
        <dbReference type="SMART" id="SM00478"/>
    </source>
</evidence>
<comment type="subcellular location">
    <subcellularLocation>
        <location evidence="13">Nucleus</location>
    </subcellularLocation>
    <subcellularLocation>
        <location evidence="13">Mitochondrion</location>
    </subcellularLocation>
</comment>
<keyword evidence="3" id="KW-0004">4Fe-4S</keyword>
<keyword evidence="12 13" id="KW-0326">Glycosidase</keyword>
<keyword evidence="11 13" id="KW-0456">Lyase</keyword>
<dbReference type="GO" id="GO:0003677">
    <property type="term" value="F:DNA binding"/>
    <property type="evidence" value="ECO:0007669"/>
    <property type="project" value="UniProtKB-UniRule"/>
</dbReference>
<keyword evidence="13" id="KW-0496">Mitochondrion</keyword>
<proteinExistence type="inferred from homology"/>
<sequence>MYENLKKMRESRTAPVDTVGCERLADEDASPKLYRLQVLFALMLSSQTKDQVTAEAMKRLKENKCDIDKILTMPVDSLEKLLIPVGFYKKKAVYMKKVCQILRDKYDDDIPSTMEELCDLPGVGPKMALLTLSCAWKRVEGIAVDTHVHRIANRWHWTRKPTKTPEETRRELQSWFPREEWPHINWLLVGFGQEICLPVKPKCQQCLNKEICPSSNCKSKPDQTN</sequence>
<reference evidence="15 16" key="1">
    <citation type="submission" date="2024-11" db="EMBL/GenBank/DDBJ databases">
        <title>Adaptive evolution of stress response genes in parasites aligns with host niche diversity.</title>
        <authorList>
            <person name="Hahn C."/>
            <person name="Resl P."/>
        </authorList>
    </citation>
    <scope>NUCLEOTIDE SEQUENCE [LARGE SCALE GENOMIC DNA]</scope>
    <source>
        <strain evidence="15">EGGRZ-B1_66</strain>
        <tissue evidence="15">Body</tissue>
    </source>
</reference>
<dbReference type="PROSITE" id="PS00764">
    <property type="entry name" value="ENDONUCLEASE_III_1"/>
    <property type="match status" value="1"/>
</dbReference>
<evidence type="ECO:0000313" key="15">
    <source>
        <dbReference type="EMBL" id="KAL3319340.1"/>
    </source>
</evidence>
<dbReference type="SMART" id="SM00478">
    <property type="entry name" value="ENDO3c"/>
    <property type="match status" value="1"/>
</dbReference>
<evidence type="ECO:0000256" key="11">
    <source>
        <dbReference type="ARBA" id="ARBA00023239"/>
    </source>
</evidence>
<dbReference type="PANTHER" id="PTHR43286">
    <property type="entry name" value="ENDONUCLEASE III-LIKE PROTEIN 1"/>
    <property type="match status" value="1"/>
</dbReference>
<comment type="caution">
    <text evidence="15">The sequence shown here is derived from an EMBL/GenBank/DDBJ whole genome shotgun (WGS) entry which is preliminary data.</text>
</comment>
<keyword evidence="10 13" id="KW-0234">DNA repair</keyword>
<dbReference type="InterPro" id="IPR030841">
    <property type="entry name" value="NTH1"/>
</dbReference>
<evidence type="ECO:0000256" key="6">
    <source>
        <dbReference type="ARBA" id="ARBA00022801"/>
    </source>
</evidence>
<keyword evidence="7" id="KW-0809">Transit peptide</keyword>
<evidence type="ECO:0000256" key="9">
    <source>
        <dbReference type="ARBA" id="ARBA00023014"/>
    </source>
</evidence>
<comment type="caution">
    <text evidence="13">Lacks conserved residue(s) required for the propagation of feature annotation.</text>
</comment>
<feature type="domain" description="HhH-GPD" evidence="14">
    <location>
        <begin position="44"/>
        <end position="194"/>
    </location>
</feature>
<dbReference type="InterPro" id="IPR004035">
    <property type="entry name" value="Endouclease-III_FeS-bd_BS"/>
</dbReference>
<evidence type="ECO:0000256" key="13">
    <source>
        <dbReference type="HAMAP-Rule" id="MF_03183"/>
    </source>
</evidence>
<dbReference type="GO" id="GO:0006285">
    <property type="term" value="P:base-excision repair, AP site formation"/>
    <property type="evidence" value="ECO:0007669"/>
    <property type="project" value="UniProtKB-UniRule"/>
</dbReference>
<evidence type="ECO:0000256" key="7">
    <source>
        <dbReference type="ARBA" id="ARBA00022946"/>
    </source>
</evidence>
<dbReference type="GO" id="GO:0000703">
    <property type="term" value="F:oxidized pyrimidine nucleobase lesion DNA N-glycosylase activity"/>
    <property type="evidence" value="ECO:0007669"/>
    <property type="project" value="UniProtKB-UniRule"/>
</dbReference>
<gene>
    <name evidence="15" type="primary">NTHL1</name>
    <name evidence="13" type="synonym">NTH1</name>
    <name evidence="15" type="ORF">Ciccas_001984</name>
</gene>
<dbReference type="EMBL" id="JBJKFK010000144">
    <property type="protein sequence ID" value="KAL3319340.1"/>
    <property type="molecule type" value="Genomic_DNA"/>
</dbReference>
<comment type="catalytic activity">
    <reaction evidence="13">
        <text>2'-deoxyribonucleotide-(2'-deoxyribose 5'-phosphate)-2'-deoxyribonucleotide-DNA = a 3'-end 2'-deoxyribonucleotide-(2,3-dehydro-2,3-deoxyribose 5'-phosphate)-DNA + a 5'-end 5'-phospho-2'-deoxyribonucleoside-DNA + H(+)</text>
        <dbReference type="Rhea" id="RHEA:66592"/>
        <dbReference type="Rhea" id="RHEA-COMP:13180"/>
        <dbReference type="Rhea" id="RHEA-COMP:16897"/>
        <dbReference type="Rhea" id="RHEA-COMP:17067"/>
        <dbReference type="ChEBI" id="CHEBI:15378"/>
        <dbReference type="ChEBI" id="CHEBI:136412"/>
        <dbReference type="ChEBI" id="CHEBI:157695"/>
        <dbReference type="ChEBI" id="CHEBI:167181"/>
        <dbReference type="EC" id="4.2.99.18"/>
    </reaction>
</comment>
<comment type="cofactor">
    <cofactor evidence="1">
        <name>[4Fe-4S] cluster</name>
        <dbReference type="ChEBI" id="CHEBI:49883"/>
    </cofactor>
</comment>
<keyword evidence="9" id="KW-0411">Iron-sulfur</keyword>
<evidence type="ECO:0000256" key="8">
    <source>
        <dbReference type="ARBA" id="ARBA00023004"/>
    </source>
</evidence>
<dbReference type="InterPro" id="IPR000445">
    <property type="entry name" value="HhH_motif"/>
</dbReference>
<keyword evidence="6 13" id="KW-0378">Hydrolase</keyword>
<accession>A0ABD2QIR4</accession>
<comment type="similarity">
    <text evidence="2 13">Belongs to the Nth/MutY family.</text>
</comment>
<keyword evidence="4" id="KW-0479">Metal-binding</keyword>
<keyword evidence="13" id="KW-0539">Nucleus</keyword>
<dbReference type="Pfam" id="PF00730">
    <property type="entry name" value="HhH-GPD"/>
    <property type="match status" value="1"/>
</dbReference>